<dbReference type="SUPFAM" id="SSF48498">
    <property type="entry name" value="Tetracyclin repressor-like, C-terminal domain"/>
    <property type="match status" value="1"/>
</dbReference>
<organism evidence="6 7">
    <name type="scientific">Herbaspirillum huttiense subsp. lycopersici</name>
    <dbReference type="NCBI Taxonomy" id="3074428"/>
    <lineage>
        <taxon>Bacteria</taxon>
        <taxon>Pseudomonadati</taxon>
        <taxon>Pseudomonadota</taxon>
        <taxon>Betaproteobacteria</taxon>
        <taxon>Burkholderiales</taxon>
        <taxon>Oxalobacteraceae</taxon>
        <taxon>Herbaspirillum</taxon>
    </lineage>
</organism>
<dbReference type="PRINTS" id="PR00455">
    <property type="entry name" value="HTHTETR"/>
</dbReference>
<sequence length="186" mass="20487">MRADAKKNYDHLLATAREAFIEQGAEVSLRDIARRAEVGLGTLYRHFPTREDLLEALLRSSFDALSTRARTLQEVEDAGTALLEWLQEIIAFTHTHRGVIAPMLGAIEAPESALHASCVMLRASGAALLERAQAQGRARMELDGAMLFDLIAALAWLREQPSHASRADQLLTFISNSIMRAPQEGP</sequence>
<dbReference type="PANTHER" id="PTHR30055:SF234">
    <property type="entry name" value="HTH-TYPE TRANSCRIPTIONAL REGULATOR BETI"/>
    <property type="match status" value="1"/>
</dbReference>
<feature type="DNA-binding region" description="H-T-H motif" evidence="4">
    <location>
        <begin position="28"/>
        <end position="47"/>
    </location>
</feature>
<reference evidence="6" key="1">
    <citation type="submission" date="2023-09" db="EMBL/GenBank/DDBJ databases">
        <title>Description of first Herbaspirillum huttiense subsp. nephrolepsisexaltata and Herbaspirillum huttiense subsp. lycopersicon.</title>
        <authorList>
            <person name="Poudel M."/>
            <person name="Sharma A."/>
            <person name="Goss E."/>
            <person name="Tapia J.H."/>
            <person name="Harmon C.M."/>
            <person name="Jones J.B."/>
        </authorList>
    </citation>
    <scope>NUCLEOTIDE SEQUENCE</scope>
    <source>
        <strain evidence="6">SE1</strain>
    </source>
</reference>
<dbReference type="InterPro" id="IPR009057">
    <property type="entry name" value="Homeodomain-like_sf"/>
</dbReference>
<evidence type="ECO:0000256" key="1">
    <source>
        <dbReference type="ARBA" id="ARBA00023015"/>
    </source>
</evidence>
<evidence type="ECO:0000313" key="6">
    <source>
        <dbReference type="EMBL" id="MDR9846669.1"/>
    </source>
</evidence>
<keyword evidence="1" id="KW-0805">Transcription regulation</keyword>
<gene>
    <name evidence="6" type="ORF">RI048_00420</name>
</gene>
<dbReference type="Gene3D" id="1.10.357.10">
    <property type="entry name" value="Tetracycline Repressor, domain 2"/>
    <property type="match status" value="1"/>
</dbReference>
<dbReference type="EMBL" id="JAVLSJ010000001">
    <property type="protein sequence ID" value="MDR9846669.1"/>
    <property type="molecule type" value="Genomic_DNA"/>
</dbReference>
<protein>
    <submittedName>
        <fullName evidence="6">Helix-turn-helix domain-containing protein</fullName>
    </submittedName>
</protein>
<dbReference type="PROSITE" id="PS50977">
    <property type="entry name" value="HTH_TETR_2"/>
    <property type="match status" value="1"/>
</dbReference>
<dbReference type="InterPro" id="IPR049445">
    <property type="entry name" value="TetR_SbtR-like_C"/>
</dbReference>
<name>A0ABU2EEV9_9BURK</name>
<comment type="caution">
    <text evidence="6">The sequence shown here is derived from an EMBL/GenBank/DDBJ whole genome shotgun (WGS) entry which is preliminary data.</text>
</comment>
<keyword evidence="2 4" id="KW-0238">DNA-binding</keyword>
<dbReference type="InterPro" id="IPR050109">
    <property type="entry name" value="HTH-type_TetR-like_transc_reg"/>
</dbReference>
<dbReference type="InterPro" id="IPR001647">
    <property type="entry name" value="HTH_TetR"/>
</dbReference>
<keyword evidence="3" id="KW-0804">Transcription</keyword>
<dbReference type="InterPro" id="IPR036271">
    <property type="entry name" value="Tet_transcr_reg_TetR-rel_C_sf"/>
</dbReference>
<evidence type="ECO:0000313" key="7">
    <source>
        <dbReference type="Proteomes" id="UP001246576"/>
    </source>
</evidence>
<feature type="domain" description="HTH tetR-type" evidence="5">
    <location>
        <begin position="6"/>
        <end position="65"/>
    </location>
</feature>
<dbReference type="PANTHER" id="PTHR30055">
    <property type="entry name" value="HTH-TYPE TRANSCRIPTIONAL REGULATOR RUTR"/>
    <property type="match status" value="1"/>
</dbReference>
<evidence type="ECO:0000259" key="5">
    <source>
        <dbReference type="PROSITE" id="PS50977"/>
    </source>
</evidence>
<evidence type="ECO:0000256" key="2">
    <source>
        <dbReference type="ARBA" id="ARBA00023125"/>
    </source>
</evidence>
<accession>A0ABU2EEV9</accession>
<evidence type="ECO:0000256" key="4">
    <source>
        <dbReference type="PROSITE-ProRule" id="PRU00335"/>
    </source>
</evidence>
<evidence type="ECO:0000256" key="3">
    <source>
        <dbReference type="ARBA" id="ARBA00023163"/>
    </source>
</evidence>
<proteinExistence type="predicted"/>
<dbReference type="RefSeq" id="WP_121040132.1">
    <property type="nucleotide sequence ID" value="NZ_JAVLSJ010000001.1"/>
</dbReference>
<dbReference type="Pfam" id="PF21597">
    <property type="entry name" value="TetR_C_43"/>
    <property type="match status" value="1"/>
</dbReference>
<keyword evidence="7" id="KW-1185">Reference proteome</keyword>
<dbReference type="Proteomes" id="UP001246576">
    <property type="component" value="Unassembled WGS sequence"/>
</dbReference>
<dbReference type="Pfam" id="PF00440">
    <property type="entry name" value="TetR_N"/>
    <property type="match status" value="1"/>
</dbReference>
<dbReference type="SUPFAM" id="SSF46689">
    <property type="entry name" value="Homeodomain-like"/>
    <property type="match status" value="1"/>
</dbReference>